<sequence>MSPPNQQPHYPTIASAKLAIQQLGQMIPQRRVCQYAFKRNDIVWVCRTCQSDETCVLCHECFRNSNHEGHDVAFYHAQAGGCCDCGDEDAWSPKGFCGRHGGPATTSNNCLGNDDVENPTKLMLNNVEPAVLGAVCAIADYLAVVVRSGVEGGYRRANPSSLFHGATTSASPFGAEMTATIADDILPHITAPRGSSSDDTLLPEYYDEDDGGRDRRHQRDFRRDHSFHRRSTVADMESVSAAPLPMLHEAQFNPSLASTSSSASQRRSSNQSSKEVDMIDTPTFNKVFDPNAAGSSSSSSSSSKFTSTTPNCGAAKMVCDGAHLEPDNATQYETSEVRSPARALGDLGREEHGLFLVIAALKELYSAPGGGGKVGDAASVSAGIYHFTDIGRGGGDGGTHSFGPTNRFTRQPDRLLLSPTRYSLFRAPQAEAILDRIVQIVKSQGDLIVWGTQEILAECGDVTARLWCYGDPHCSTLIGAAVLNRARILTDRGLVCSIKTRKNLCDEQKATAALRLIGWMASSCDPLCDQVSLGILGRRAVGTVYGGGGGESALMPMLRNDLKLPYQFVMAWHSLLLTLLAVPNFKAAMANAYCDTYREVTAEYSRGVGLIERSSYTLSVQFLNRVSYVTDLVRERNLLFNLSRCLLETMRMASFIPGSPGSPPPAGSSSDTMNDLDARITPSASLTAALLAILGSFSSEGGDEANIARLDSEINELILGMADVSGGDSRHHGRSAISKNTGPLTGNGKDIATHRYLLERTAALVLPTLDPSHTVLSHRRYSVCISDLKCVLNVNGMARYFASLPIDQKIRLPSATSTQGKSDDYSTTISTDRGITSDCPLNDWIQVLSLAQQMDGQMWRPWVKGHVESEPKGWVGAFNASISLSSLFERLLSWDDTDPSPIKNCNLRSLSCVELTHYILTVGLLRWQRSEMLSYRPTKPPSCHPHPPEYALSPASLPFSTVASAHGSVLAMAAIPLPQIAVWSFHLPLHRFAASCIREVSRRNDNAGESGLAALLDMLFAPPAGENVSTQLRLNTLFVRGLMEFPAIVLSRAAQIRAGIWKRNGPGMNDQVLNYSEPPFCRPLADADMLLLQFALLCHTSRVAGNAYTMDGDDSDEKNSIARLAFAGNGTARLVVNICVLIFPQFFVFTTSSITNVIYNGIYQNLLLHRFGVFDFLGFEKAPTANVDQYKNELSKGLYPPEIEADVSDESFPELVLPWTYCPAPDPTTCLNLVQELMHIIILLITEMPPPSPLNFSEHALEAKRRLKREVIHRLASGNKTHSEMAEVSCVLSQRDNAVLCKTFVSPDDASGAALEDALSEVAVRKQKSGAPDEWELRKDAWKEYDPAFHHISTRSHQSATENRPKPSSSSAYAPRPAPAHLSFKRIRRDLTADSCILAMAYRILHVHCYENHRDYPPSDTQVRGDLMYEENSKSETVLARAVHLLTLGAYAWEDARSSDRANSADWRDLGGGSVGSIFYNREIAPSTCDWVTMALLREPSEVMNCNWYVGKENALTLLKKIGFEVGDCSGFLGGVDPALRSGAAFLCEFAARYNPDAASASGKESCRGSSPVKEGEQERKKNAAKEKAMALMKAQMARFAANIENSPGFDDEDGMSEDNIDESRSPSRGSNVASAFSTPIRNRSDSEVGVLSPTREFKLSSPISSLNSPYTPRTPHITTPRTTSQNAGMRLMHERPQCIVCGGDSHDPMQADVHLSAGSEVFDGFTSNEKALAFCGYSQASTVIMGGDGVPTRGRISSSHFQCHVGVHITLCGHAIHKDCCDAYLKTVASQRFDRLEGSKKRDFRCPLCQRLSNCLVPFVDVAADWTERVMQNKLDASSLSTSFASDDDSLMLIDGIGKPERTQLVNADGRASLDVFLSTSKWWATRNDKSVAWDGQCTFSVKKDDSKPSELPHLSSPRQSLMKLQAKFGKKELVSAWNSVLRTPRLVTRRVRSADRSPSCTHDPNEGSRQKESNSDVLRRFLDQVSDVSHRADMRRLGEENLFNNFGEFRHYLSEKAAYNKDNRAAGKEMVDWPLCLSTSTTLTESRRQELSREKLISKMMLSIQAFTYTCCSEAAEARQLLRESSEPDKPSILSKFGISNVSIGGDLLLFPEANPSVDGGYQPFDGRLGKLRYLSLALMAATSPVSLEVVHLCMSFPESQPDPFDFCLDEKSLIKRAPVAYPILCSHVLTHTTGALIAVCGRARAEEGRYSIDSVVEDCRHLIQLGLIARLAQVILARLRLHFDDDVDWEQPVYAVIQQHMMQLIASVDDDEQNWRHFGVVILHTLLSPAISEFQPAVPSSHDADAVSSHVLHAIEAAKTEVISFLRDLALICQLLVPNIFCSNLGSQHDSHGDDSTIDIIKRYMTLFNMESHKIILESNLLQEILKSWYARSTGKITNQLDFPRVFHGTTWPVTPCVSEPEIPTNSVHLLGNSFFGTSSDNGLSPRIMYLPTSYTDLYATLSELYPDSEQTAVCLVCGQVLNAAGKGECTKHTYKCGGGAGIYFLVQECVGLIIHEHKAAYVHSPYVDYFGETPQYRGRPLNLNMDRYHIMQSLWSGHLIREKVIAERASTRQVIIPNFY</sequence>
<feature type="compositionally biased region" description="Acidic residues" evidence="11">
    <location>
        <begin position="1610"/>
        <end position="1621"/>
    </location>
</feature>
<feature type="region of interest" description="Disordered" evidence="11">
    <location>
        <begin position="1663"/>
        <end position="1687"/>
    </location>
</feature>
<feature type="region of interest" description="Disordered" evidence="11">
    <location>
        <begin position="1605"/>
        <end position="1650"/>
    </location>
</feature>
<dbReference type="EMBL" id="JALLBG020000288">
    <property type="protein sequence ID" value="KAL3756841.1"/>
    <property type="molecule type" value="Genomic_DNA"/>
</dbReference>
<comment type="similarity">
    <text evidence="8 10">Belongs to the E3 ubiquitin-protein ligase UBR1-like family.</text>
</comment>
<gene>
    <name evidence="13" type="ORF">ACHAWU_005103</name>
</gene>
<dbReference type="GO" id="GO:0061630">
    <property type="term" value="F:ubiquitin protein ligase activity"/>
    <property type="evidence" value="ECO:0007669"/>
    <property type="project" value="UniProtKB-UniRule"/>
</dbReference>
<evidence type="ECO:0000256" key="2">
    <source>
        <dbReference type="ARBA" id="ARBA00004906"/>
    </source>
</evidence>
<dbReference type="Pfam" id="PF02207">
    <property type="entry name" value="zf-UBR"/>
    <property type="match status" value="1"/>
</dbReference>
<evidence type="ECO:0000256" key="11">
    <source>
        <dbReference type="SAM" id="MobiDB-lite"/>
    </source>
</evidence>
<dbReference type="GO" id="GO:0008270">
    <property type="term" value="F:zinc ion binding"/>
    <property type="evidence" value="ECO:0007669"/>
    <property type="project" value="UniProtKB-UniRule"/>
</dbReference>
<dbReference type="EC" id="2.3.2.27" evidence="10"/>
<dbReference type="Proteomes" id="UP001530293">
    <property type="component" value="Unassembled WGS sequence"/>
</dbReference>
<dbReference type="InterPro" id="IPR055194">
    <property type="entry name" value="UBR1-like_WH"/>
</dbReference>
<dbReference type="Gene3D" id="2.10.110.30">
    <property type="match status" value="1"/>
</dbReference>
<comment type="caution">
    <text evidence="13">The sequence shown here is derived from an EMBL/GenBank/DDBJ whole genome shotgun (WGS) entry which is preliminary data.</text>
</comment>
<accession>A0ABD3LYQ7</accession>
<dbReference type="GO" id="GO:0071596">
    <property type="term" value="P:ubiquitin-dependent protein catabolic process via the N-end rule pathway"/>
    <property type="evidence" value="ECO:0007669"/>
    <property type="project" value="UniProtKB-UniRule"/>
</dbReference>
<keyword evidence="3 10" id="KW-0808">Transferase</keyword>
<dbReference type="SMART" id="SM00396">
    <property type="entry name" value="ZnF_UBR1"/>
    <property type="match status" value="1"/>
</dbReference>
<evidence type="ECO:0000256" key="7">
    <source>
        <dbReference type="ARBA" id="ARBA00022833"/>
    </source>
</evidence>
<keyword evidence="14" id="KW-1185">Reference proteome</keyword>
<feature type="domain" description="UBR-type" evidence="12">
    <location>
        <begin position="31"/>
        <end position="102"/>
    </location>
</feature>
<dbReference type="InterPro" id="IPR044046">
    <property type="entry name" value="E3_ligase_UBR-like_C"/>
</dbReference>
<evidence type="ECO:0000313" key="14">
    <source>
        <dbReference type="Proteomes" id="UP001530293"/>
    </source>
</evidence>
<evidence type="ECO:0000256" key="1">
    <source>
        <dbReference type="ARBA" id="ARBA00000900"/>
    </source>
</evidence>
<feature type="region of interest" description="Disordered" evidence="11">
    <location>
        <begin position="1353"/>
        <end position="1377"/>
    </location>
</feature>
<evidence type="ECO:0000256" key="6">
    <source>
        <dbReference type="ARBA" id="ARBA00022786"/>
    </source>
</evidence>
<comment type="catalytic activity">
    <reaction evidence="1 10">
        <text>S-ubiquitinyl-[E2 ubiquitin-conjugating enzyme]-L-cysteine + [acceptor protein]-L-lysine = [E2 ubiquitin-conjugating enzyme]-L-cysteine + N(6)-ubiquitinyl-[acceptor protein]-L-lysine.</text>
        <dbReference type="EC" id="2.3.2.27"/>
    </reaction>
</comment>
<evidence type="ECO:0000256" key="10">
    <source>
        <dbReference type="RuleBase" id="RU366018"/>
    </source>
</evidence>
<dbReference type="InterPro" id="IPR039164">
    <property type="entry name" value="UBR1-like"/>
</dbReference>
<evidence type="ECO:0000256" key="4">
    <source>
        <dbReference type="ARBA" id="ARBA00022723"/>
    </source>
</evidence>
<feature type="compositionally biased region" description="Basic and acidic residues" evidence="11">
    <location>
        <begin position="1965"/>
        <end position="1978"/>
    </location>
</feature>
<proteinExistence type="inferred from homology"/>
<organism evidence="13 14">
    <name type="scientific">Discostella pseudostelligera</name>
    <dbReference type="NCBI Taxonomy" id="259834"/>
    <lineage>
        <taxon>Eukaryota</taxon>
        <taxon>Sar</taxon>
        <taxon>Stramenopiles</taxon>
        <taxon>Ochrophyta</taxon>
        <taxon>Bacillariophyta</taxon>
        <taxon>Coscinodiscophyceae</taxon>
        <taxon>Thalassiosirophycidae</taxon>
        <taxon>Stephanodiscales</taxon>
        <taxon>Stephanodiscaceae</taxon>
        <taxon>Discostella</taxon>
    </lineage>
</organism>
<keyword evidence="4 10" id="KW-0479">Metal-binding</keyword>
<dbReference type="Pfam" id="PF22960">
    <property type="entry name" value="WHD_UBR1"/>
    <property type="match status" value="1"/>
</dbReference>
<feature type="compositionally biased region" description="Basic and acidic residues" evidence="11">
    <location>
        <begin position="1574"/>
        <end position="1588"/>
    </location>
</feature>
<dbReference type="PANTHER" id="PTHR21497">
    <property type="entry name" value="UBIQUITIN LIGASE E3 ALPHA-RELATED"/>
    <property type="match status" value="1"/>
</dbReference>
<name>A0ABD3LYQ7_9STRA</name>
<keyword evidence="5 10" id="KW-0863">Zinc-finger</keyword>
<feature type="region of interest" description="Disordered" evidence="11">
    <location>
        <begin position="1952"/>
        <end position="1978"/>
    </location>
</feature>
<feature type="compositionally biased region" description="Polar residues" evidence="11">
    <location>
        <begin position="1627"/>
        <end position="1642"/>
    </location>
</feature>
<dbReference type="GO" id="GO:0016567">
    <property type="term" value="P:protein ubiquitination"/>
    <property type="evidence" value="ECO:0007669"/>
    <property type="project" value="UniProtKB-UniRule"/>
</dbReference>
<dbReference type="CDD" id="cd19673">
    <property type="entry name" value="UBR-box_UBR3"/>
    <property type="match status" value="1"/>
</dbReference>
<dbReference type="Pfam" id="PF18995">
    <property type="entry name" value="PRT6_C"/>
    <property type="match status" value="1"/>
</dbReference>
<keyword evidence="7 10" id="KW-0862">Zinc</keyword>
<comment type="function">
    <text evidence="10">Ubiquitin ligase protein which is a component of the N-end rule pathway. Recognizes and binds to proteins bearing specific N-terminal residues that are destabilizing according to the N-end rule, leading to their ubiquitination and subsequent degradation.</text>
</comment>
<feature type="compositionally biased region" description="Basic residues" evidence="11">
    <location>
        <begin position="214"/>
        <end position="231"/>
    </location>
</feature>
<feature type="compositionally biased region" description="Low complexity" evidence="11">
    <location>
        <begin position="255"/>
        <end position="273"/>
    </location>
</feature>
<evidence type="ECO:0000256" key="8">
    <source>
        <dbReference type="ARBA" id="ARBA00046341"/>
    </source>
</evidence>
<dbReference type="PROSITE" id="PS51157">
    <property type="entry name" value="ZF_UBR"/>
    <property type="match status" value="1"/>
</dbReference>
<feature type="compositionally biased region" description="Low complexity" evidence="11">
    <location>
        <begin position="1670"/>
        <end position="1684"/>
    </location>
</feature>
<evidence type="ECO:0000256" key="3">
    <source>
        <dbReference type="ARBA" id="ARBA00022679"/>
    </source>
</evidence>
<comment type="pathway">
    <text evidence="2 10">Protein modification; protein ubiquitination.</text>
</comment>
<evidence type="ECO:0000256" key="9">
    <source>
        <dbReference type="PROSITE-ProRule" id="PRU00508"/>
    </source>
</evidence>
<feature type="region of interest" description="Disordered" evidence="11">
    <location>
        <begin position="254"/>
        <end position="307"/>
    </location>
</feature>
<reference evidence="13 14" key="1">
    <citation type="submission" date="2024-10" db="EMBL/GenBank/DDBJ databases">
        <title>Updated reference genomes for cyclostephanoid diatoms.</title>
        <authorList>
            <person name="Roberts W.R."/>
            <person name="Alverson A.J."/>
        </authorList>
    </citation>
    <scope>NUCLEOTIDE SEQUENCE [LARGE SCALE GENOMIC DNA]</scope>
    <source>
        <strain evidence="13 14">AJA232-27</strain>
    </source>
</reference>
<evidence type="ECO:0000259" key="12">
    <source>
        <dbReference type="PROSITE" id="PS51157"/>
    </source>
</evidence>
<keyword evidence="6 10" id="KW-0833">Ubl conjugation pathway</keyword>
<feature type="region of interest" description="Disordered" evidence="11">
    <location>
        <begin position="188"/>
        <end position="236"/>
    </location>
</feature>
<feature type="zinc finger region" description="UBR-type" evidence="9">
    <location>
        <begin position="31"/>
        <end position="102"/>
    </location>
</feature>
<dbReference type="FunFam" id="2.10.110.30:FF:000002">
    <property type="entry name" value="Putative e3 ubiquitin-protein ligase ubr3"/>
    <property type="match status" value="1"/>
</dbReference>
<dbReference type="InterPro" id="IPR003126">
    <property type="entry name" value="Znf_UBR"/>
</dbReference>
<dbReference type="PANTHER" id="PTHR21497:SF24">
    <property type="entry name" value="E3 UBIQUITIN-PROTEIN LIGASE UBR1"/>
    <property type="match status" value="1"/>
</dbReference>
<evidence type="ECO:0000256" key="5">
    <source>
        <dbReference type="ARBA" id="ARBA00022771"/>
    </source>
</evidence>
<evidence type="ECO:0000313" key="13">
    <source>
        <dbReference type="EMBL" id="KAL3756841.1"/>
    </source>
</evidence>
<protein>
    <recommendedName>
        <fullName evidence="10">E3 ubiquitin-protein ligase</fullName>
        <ecNumber evidence="10">2.3.2.27</ecNumber>
    </recommendedName>
</protein>
<feature type="region of interest" description="Disordered" evidence="11">
    <location>
        <begin position="1559"/>
        <end position="1588"/>
    </location>
</feature>